<dbReference type="AlphaFoldDB" id="A0A1M4Y6E9"/>
<accession>A0A1M4Y6E9</accession>
<feature type="transmembrane region" description="Helical" evidence="1">
    <location>
        <begin position="39"/>
        <end position="58"/>
    </location>
</feature>
<proteinExistence type="predicted"/>
<evidence type="ECO:0000313" key="2">
    <source>
        <dbReference type="EMBL" id="SHF01341.1"/>
    </source>
</evidence>
<dbReference type="Proteomes" id="UP000184462">
    <property type="component" value="Unassembled WGS sequence"/>
</dbReference>
<dbReference type="OrthoDB" id="1433813at2"/>
<keyword evidence="1" id="KW-0472">Membrane</keyword>
<dbReference type="EMBL" id="FQTW01000015">
    <property type="protein sequence ID" value="SHF01341.1"/>
    <property type="molecule type" value="Genomic_DNA"/>
</dbReference>
<protein>
    <submittedName>
        <fullName evidence="2">Uncharacterized protein</fullName>
    </submittedName>
</protein>
<organism evidence="2 3">
    <name type="scientific">Psychroflexus salarius</name>
    <dbReference type="NCBI Taxonomy" id="1155689"/>
    <lineage>
        <taxon>Bacteria</taxon>
        <taxon>Pseudomonadati</taxon>
        <taxon>Bacteroidota</taxon>
        <taxon>Flavobacteriia</taxon>
        <taxon>Flavobacteriales</taxon>
        <taxon>Flavobacteriaceae</taxon>
        <taxon>Psychroflexus</taxon>
    </lineage>
</organism>
<gene>
    <name evidence="2" type="ORF">SAMN05444278_1158</name>
</gene>
<keyword evidence="3" id="KW-1185">Reference proteome</keyword>
<reference evidence="2 3" key="1">
    <citation type="submission" date="2016-11" db="EMBL/GenBank/DDBJ databases">
        <authorList>
            <person name="Jaros S."/>
            <person name="Januszkiewicz K."/>
            <person name="Wedrychowicz H."/>
        </authorList>
    </citation>
    <scope>NUCLEOTIDE SEQUENCE [LARGE SCALE GENOMIC DNA]</scope>
    <source>
        <strain evidence="2 3">DSM 25661</strain>
    </source>
</reference>
<keyword evidence="1" id="KW-1133">Transmembrane helix</keyword>
<evidence type="ECO:0000313" key="3">
    <source>
        <dbReference type="Proteomes" id="UP000184462"/>
    </source>
</evidence>
<sequence length="148" mass="17386">MKKIHFENLSWNWTRITFLVLALLCLLVGHGLILNYENGLITSLGFLILIIMLSKRFWYKNYVEYNKLGIVIKLNLITDKTIKFNEIDKITINDDNLIVELESERKFEFKIMDLDESDINKLLRILVENSKSKFTDSRTEKNTIANNA</sequence>
<evidence type="ECO:0000256" key="1">
    <source>
        <dbReference type="SAM" id="Phobius"/>
    </source>
</evidence>
<name>A0A1M4Y6E9_9FLAO</name>
<dbReference type="RefSeq" id="WP_073193721.1">
    <property type="nucleotide sequence ID" value="NZ_FQTW01000015.1"/>
</dbReference>
<keyword evidence="1" id="KW-0812">Transmembrane</keyword>
<dbReference type="STRING" id="1155689.SAMN05444278_1158"/>
<feature type="transmembrane region" description="Helical" evidence="1">
    <location>
        <begin position="12"/>
        <end position="33"/>
    </location>
</feature>